<dbReference type="SUPFAM" id="SSF53756">
    <property type="entry name" value="UDP-Glycosyltransferase/glycogen phosphorylase"/>
    <property type="match status" value="1"/>
</dbReference>
<proteinExistence type="predicted"/>
<comment type="caution">
    <text evidence="1">The sequence shown here is derived from an EMBL/GenBank/DDBJ whole genome shotgun (WGS) entry which is preliminary data.</text>
</comment>
<dbReference type="Gene3D" id="3.40.50.2000">
    <property type="entry name" value="Glycogen Phosphorylase B"/>
    <property type="match status" value="1"/>
</dbReference>
<sequence length="95" mass="10381">MDAAGIGFPSSRPLRIVIFPWLAFGHMHPYLELAERLASRGLRSTPHNIARLPAALRVDMVALPLPCVDGLPDSAESNSVPSEKMHLLFKASTSY</sequence>
<name>A0A5J9SFD2_9POAL</name>
<organism evidence="1 2">
    <name type="scientific">Eragrostis curvula</name>
    <name type="common">weeping love grass</name>
    <dbReference type="NCBI Taxonomy" id="38414"/>
    <lineage>
        <taxon>Eukaryota</taxon>
        <taxon>Viridiplantae</taxon>
        <taxon>Streptophyta</taxon>
        <taxon>Embryophyta</taxon>
        <taxon>Tracheophyta</taxon>
        <taxon>Spermatophyta</taxon>
        <taxon>Magnoliopsida</taxon>
        <taxon>Liliopsida</taxon>
        <taxon>Poales</taxon>
        <taxon>Poaceae</taxon>
        <taxon>PACMAD clade</taxon>
        <taxon>Chloridoideae</taxon>
        <taxon>Eragrostideae</taxon>
        <taxon>Eragrostidinae</taxon>
        <taxon>Eragrostis</taxon>
    </lineage>
</organism>
<evidence type="ECO:0000313" key="1">
    <source>
        <dbReference type="EMBL" id="TVT97518.1"/>
    </source>
</evidence>
<protein>
    <submittedName>
        <fullName evidence="1">Uncharacterized protein</fullName>
    </submittedName>
</protein>
<gene>
    <name evidence="1" type="ORF">EJB05_57241</name>
</gene>
<dbReference type="OrthoDB" id="784816at2759"/>
<dbReference type="EMBL" id="RWGY01000989">
    <property type="protein sequence ID" value="TVT97518.1"/>
    <property type="molecule type" value="Genomic_DNA"/>
</dbReference>
<reference evidence="1 2" key="1">
    <citation type="journal article" date="2019" name="Sci. Rep.">
        <title>A high-quality genome of Eragrostis curvula grass provides insights into Poaceae evolution and supports new strategies to enhance forage quality.</title>
        <authorList>
            <person name="Carballo J."/>
            <person name="Santos B.A.C.M."/>
            <person name="Zappacosta D."/>
            <person name="Garbus I."/>
            <person name="Selva J.P."/>
            <person name="Gallo C.A."/>
            <person name="Diaz A."/>
            <person name="Albertini E."/>
            <person name="Caccamo M."/>
            <person name="Echenique V."/>
        </authorList>
    </citation>
    <scope>NUCLEOTIDE SEQUENCE [LARGE SCALE GENOMIC DNA]</scope>
    <source>
        <strain evidence="2">cv. Victoria</strain>
        <tissue evidence="1">Leaf</tissue>
    </source>
</reference>
<accession>A0A5J9SFD2</accession>
<dbReference type="Proteomes" id="UP000324897">
    <property type="component" value="Unassembled WGS sequence"/>
</dbReference>
<evidence type="ECO:0000313" key="2">
    <source>
        <dbReference type="Proteomes" id="UP000324897"/>
    </source>
</evidence>
<dbReference type="Gramene" id="TVT97518">
    <property type="protein sequence ID" value="TVT97518"/>
    <property type="gene ID" value="EJB05_57241"/>
</dbReference>
<keyword evidence="2" id="KW-1185">Reference proteome</keyword>
<dbReference type="AlphaFoldDB" id="A0A5J9SFD2"/>
<feature type="non-terminal residue" evidence="1">
    <location>
        <position position="1"/>
    </location>
</feature>